<protein>
    <submittedName>
        <fullName evidence="1">Uncharacterized protein</fullName>
    </submittedName>
</protein>
<reference evidence="2" key="1">
    <citation type="journal article" date="2023" name="Front. Plant Sci.">
        <title>Chromosomal-level genome assembly of Melastoma candidum provides insights into trichome evolution.</title>
        <authorList>
            <person name="Zhong Y."/>
            <person name="Wu W."/>
            <person name="Sun C."/>
            <person name="Zou P."/>
            <person name="Liu Y."/>
            <person name="Dai S."/>
            <person name="Zhou R."/>
        </authorList>
    </citation>
    <scope>NUCLEOTIDE SEQUENCE [LARGE SCALE GENOMIC DNA]</scope>
</reference>
<evidence type="ECO:0000313" key="2">
    <source>
        <dbReference type="Proteomes" id="UP001057402"/>
    </source>
</evidence>
<proteinExistence type="predicted"/>
<dbReference type="EMBL" id="CM042880">
    <property type="protein sequence ID" value="KAI4390080.1"/>
    <property type="molecule type" value="Genomic_DNA"/>
</dbReference>
<sequence length="235" mass="26201">MDLMADLWLKEYNEAAKSADDIAGLISTYFDSLSSGPESFRPAPTVQRKLTILGTRLDGLQSALAKLPGNKCLLEFCGSEKEMNRRKDMLSHLRAQVNQISAALRSSKENRDSLLGPDTKFGLVKSHHLNDLTKALFFNTFGAEQDNCLEKLEQTVVSTKHIALAVNEELELQVRLIDSLDQHVDSTDERMQRVRTNLAVLHKHTKSSCSCTCMLLAVPTIVILAAIVYLLIKFL</sequence>
<evidence type="ECO:0000313" key="1">
    <source>
        <dbReference type="EMBL" id="KAI4390080.1"/>
    </source>
</evidence>
<accession>A0ACB9SGS1</accession>
<keyword evidence="2" id="KW-1185">Reference proteome</keyword>
<dbReference type="Proteomes" id="UP001057402">
    <property type="component" value="Chromosome 1"/>
</dbReference>
<name>A0ACB9SGS1_9MYRT</name>
<gene>
    <name evidence="1" type="ORF">MLD38_002229</name>
</gene>
<comment type="caution">
    <text evidence="1">The sequence shown here is derived from an EMBL/GenBank/DDBJ whole genome shotgun (WGS) entry which is preliminary data.</text>
</comment>
<organism evidence="1 2">
    <name type="scientific">Melastoma candidum</name>
    <dbReference type="NCBI Taxonomy" id="119954"/>
    <lineage>
        <taxon>Eukaryota</taxon>
        <taxon>Viridiplantae</taxon>
        <taxon>Streptophyta</taxon>
        <taxon>Embryophyta</taxon>
        <taxon>Tracheophyta</taxon>
        <taxon>Spermatophyta</taxon>
        <taxon>Magnoliopsida</taxon>
        <taxon>eudicotyledons</taxon>
        <taxon>Gunneridae</taxon>
        <taxon>Pentapetalae</taxon>
        <taxon>rosids</taxon>
        <taxon>malvids</taxon>
        <taxon>Myrtales</taxon>
        <taxon>Melastomataceae</taxon>
        <taxon>Melastomatoideae</taxon>
        <taxon>Melastomateae</taxon>
        <taxon>Melastoma</taxon>
    </lineage>
</organism>